<dbReference type="PANTHER" id="PTHR38834:SF3">
    <property type="entry name" value="SOLUTE-BINDING PROTEIN FAMILY 3_N-TERMINAL DOMAIN-CONTAINING PROTEIN"/>
    <property type="match status" value="1"/>
</dbReference>
<protein>
    <submittedName>
        <fullName evidence="2">Uncharacterized protein</fullName>
    </submittedName>
</protein>
<sequence>MAIPKIAMKASIVLSNILAGLLGFAAASAAAEPVRLLGFDTPPMSVVTDGKKLSGPGFDFVADLFKAAEVPFVSEGLPIIRAVSILDEGNAVMVFLARTPAREDKYVWLGDIVPDDGLAFTTRVGDAPITSVDQAKGLKTVAVLAGGAPAQILRGNGVTGLDETANESQNLKKLAAGRVDAWFTSAIITRHILKADPEQAKSVSTGPKVMPWPLWIVGSKNLAPEVVAKLQQAFATAKSNGRYAAFRAQID</sequence>
<reference evidence="2 3" key="1">
    <citation type="submission" date="2017-07" db="EMBL/GenBank/DDBJ databases">
        <title>Elstera cyanobacteriorum sp. nov., a novel bacterium isolated from cyanobacterial aggregates in a eutrophic lake.</title>
        <authorList>
            <person name="Cai H."/>
        </authorList>
    </citation>
    <scope>NUCLEOTIDE SEQUENCE [LARGE SCALE GENOMIC DNA]</scope>
    <source>
        <strain evidence="2 3">TH019</strain>
    </source>
</reference>
<dbReference type="EMBL" id="NOXS01000021">
    <property type="protein sequence ID" value="OYQ21551.1"/>
    <property type="molecule type" value="Genomic_DNA"/>
</dbReference>
<keyword evidence="3" id="KW-1185">Reference proteome</keyword>
<accession>A0A255XXC9</accession>
<keyword evidence="1" id="KW-0732">Signal</keyword>
<evidence type="ECO:0000313" key="2">
    <source>
        <dbReference type="EMBL" id="OYQ21551.1"/>
    </source>
</evidence>
<feature type="chain" id="PRO_5012513519" evidence="1">
    <location>
        <begin position="30"/>
        <end position="251"/>
    </location>
</feature>
<dbReference type="Proteomes" id="UP000216361">
    <property type="component" value="Unassembled WGS sequence"/>
</dbReference>
<proteinExistence type="predicted"/>
<name>A0A255XXC9_9PROT</name>
<dbReference type="OrthoDB" id="7857781at2"/>
<feature type="signal peptide" evidence="1">
    <location>
        <begin position="1"/>
        <end position="29"/>
    </location>
</feature>
<dbReference type="PANTHER" id="PTHR38834">
    <property type="entry name" value="PERIPLASMIC SUBSTRATE BINDING PROTEIN FAMILY 3"/>
    <property type="match status" value="1"/>
</dbReference>
<gene>
    <name evidence="2" type="ORF">CHR90_01450</name>
</gene>
<evidence type="ECO:0000256" key="1">
    <source>
        <dbReference type="SAM" id="SignalP"/>
    </source>
</evidence>
<comment type="caution">
    <text evidence="2">The sequence shown here is derived from an EMBL/GenBank/DDBJ whole genome shotgun (WGS) entry which is preliminary data.</text>
</comment>
<organism evidence="2 3">
    <name type="scientific">Elstera cyanobacteriorum</name>
    <dbReference type="NCBI Taxonomy" id="2022747"/>
    <lineage>
        <taxon>Bacteria</taxon>
        <taxon>Pseudomonadati</taxon>
        <taxon>Pseudomonadota</taxon>
        <taxon>Alphaproteobacteria</taxon>
        <taxon>Rhodospirillales</taxon>
        <taxon>Rhodospirillaceae</taxon>
        <taxon>Elstera</taxon>
    </lineage>
</organism>
<dbReference type="Gene3D" id="3.40.190.10">
    <property type="entry name" value="Periplasmic binding protein-like II"/>
    <property type="match status" value="2"/>
</dbReference>
<dbReference type="SUPFAM" id="SSF53850">
    <property type="entry name" value="Periplasmic binding protein-like II"/>
    <property type="match status" value="1"/>
</dbReference>
<dbReference type="AlphaFoldDB" id="A0A255XXC9"/>
<evidence type="ECO:0000313" key="3">
    <source>
        <dbReference type="Proteomes" id="UP000216361"/>
    </source>
</evidence>
<dbReference type="RefSeq" id="WP_094407006.1">
    <property type="nucleotide sequence ID" value="NZ_BMJZ01000010.1"/>
</dbReference>